<feature type="non-terminal residue" evidence="4">
    <location>
        <position position="1"/>
    </location>
</feature>
<sequence>FFPLLVLEPDEQLSTLQLLIYLLPPCNCDTLHRLLQFLSTVAGHAEDTRDKDGQEVTGNKMTSLNLATIFGPNLLHKQKSTDKEFSVQSSARAEESTAIIAVVQKMIENYETLFMVAPSNLALMSNCTCNFEHDAFFSLTVVFSSKFLRSPEMLRSEGSYSTGERHSSTDSNKASSGDVSPYDNNSPVLSERSLLAMQEEVARSPDKLYKVPEQYTLVGHLQTKPKENSSASQAAKDVSEDNFDIWGTWHSTLKSGCKDPVITGSHGNIYESSLLRPGQCSLSQGNLAPCSPRWQGSSSELDGGRQLMRRSQTTAAIPECQLQPLVSRLCSNPHSEAGCSSSELSHSKSEQHLTLSSVEDLSEHDPSVGCWQSTAKPSCRKERPPPPYPGPAKTSSALPQRSSVSSTLHSLWRLQRPEKSSGLRAAGGPPGRAPEPATPRQERPAPHAPAGHDCSTAQNSTRVSEADWNEWQRERWQIWELLSADNPDALPETLV</sequence>
<dbReference type="OrthoDB" id="10024839at2759"/>
<evidence type="ECO:0000256" key="2">
    <source>
        <dbReference type="SAM" id="MobiDB-lite"/>
    </source>
</evidence>
<protein>
    <submittedName>
        <fullName evidence="4">RHG06 protein</fullName>
    </submittedName>
</protein>
<dbReference type="InterPro" id="IPR037863">
    <property type="entry name" value="RHOGAP6/36"/>
</dbReference>
<keyword evidence="1" id="KW-0343">GTPase activation</keyword>
<name>A0A7L3H270_9PASS</name>
<dbReference type="SUPFAM" id="SSF48350">
    <property type="entry name" value="GTPase activation domain, GAP"/>
    <property type="match status" value="1"/>
</dbReference>
<dbReference type="PROSITE" id="PS50238">
    <property type="entry name" value="RHOGAP"/>
    <property type="match status" value="1"/>
</dbReference>
<dbReference type="PANTHER" id="PTHR12635:SF7">
    <property type="entry name" value="RHO GTPASE ACTIVATING PROTEIN 6-RELATED"/>
    <property type="match status" value="1"/>
</dbReference>
<dbReference type="Proteomes" id="UP000566314">
    <property type="component" value="Unassembled WGS sequence"/>
</dbReference>
<feature type="compositionally biased region" description="Polar residues" evidence="2">
    <location>
        <begin position="169"/>
        <end position="184"/>
    </location>
</feature>
<evidence type="ECO:0000259" key="3">
    <source>
        <dbReference type="PROSITE" id="PS50238"/>
    </source>
</evidence>
<dbReference type="Pfam" id="PF00620">
    <property type="entry name" value="RhoGAP"/>
    <property type="match status" value="1"/>
</dbReference>
<dbReference type="EMBL" id="VZTT01014802">
    <property type="protein sequence ID" value="NXT98515.1"/>
    <property type="molecule type" value="Genomic_DNA"/>
</dbReference>
<feature type="non-terminal residue" evidence="4">
    <location>
        <position position="495"/>
    </location>
</feature>
<organism evidence="4 5">
    <name type="scientific">Buphagus erythrorhynchus</name>
    <name type="common">red-billed oxpecker</name>
    <dbReference type="NCBI Taxonomy" id="245048"/>
    <lineage>
        <taxon>Eukaryota</taxon>
        <taxon>Metazoa</taxon>
        <taxon>Chordata</taxon>
        <taxon>Craniata</taxon>
        <taxon>Vertebrata</taxon>
        <taxon>Euteleostomi</taxon>
        <taxon>Archelosauria</taxon>
        <taxon>Archosauria</taxon>
        <taxon>Dinosauria</taxon>
        <taxon>Saurischia</taxon>
        <taxon>Theropoda</taxon>
        <taxon>Coelurosauria</taxon>
        <taxon>Aves</taxon>
        <taxon>Neognathae</taxon>
        <taxon>Neoaves</taxon>
        <taxon>Telluraves</taxon>
        <taxon>Australaves</taxon>
        <taxon>Passeriformes</taxon>
        <taxon>Sturnidae</taxon>
        <taxon>Buphagus</taxon>
    </lineage>
</organism>
<feature type="compositionally biased region" description="Polar residues" evidence="2">
    <location>
        <begin position="393"/>
        <end position="409"/>
    </location>
</feature>
<comment type="caution">
    <text evidence="4">The sequence shown here is derived from an EMBL/GenBank/DDBJ whole genome shotgun (WGS) entry which is preliminary data.</text>
</comment>
<dbReference type="Gene3D" id="1.10.555.10">
    <property type="entry name" value="Rho GTPase activation protein"/>
    <property type="match status" value="1"/>
</dbReference>
<keyword evidence="5" id="KW-1185">Reference proteome</keyword>
<feature type="region of interest" description="Disordered" evidence="2">
    <location>
        <begin position="337"/>
        <end position="467"/>
    </location>
</feature>
<gene>
    <name evidence="4" type="primary">Arhgap6</name>
    <name evidence="4" type="ORF">BUPERY_R08675</name>
</gene>
<dbReference type="InterPro" id="IPR000198">
    <property type="entry name" value="RhoGAP_dom"/>
</dbReference>
<evidence type="ECO:0000313" key="5">
    <source>
        <dbReference type="Proteomes" id="UP000566314"/>
    </source>
</evidence>
<reference evidence="4 5" key="1">
    <citation type="submission" date="2019-09" db="EMBL/GenBank/DDBJ databases">
        <title>Bird 10,000 Genomes (B10K) Project - Family phase.</title>
        <authorList>
            <person name="Zhang G."/>
        </authorList>
    </citation>
    <scope>NUCLEOTIDE SEQUENCE [LARGE SCALE GENOMIC DNA]</scope>
    <source>
        <strain evidence="4">B10K-DU-012-02</strain>
    </source>
</reference>
<dbReference type="GO" id="GO:0005096">
    <property type="term" value="F:GTPase activator activity"/>
    <property type="evidence" value="ECO:0007669"/>
    <property type="project" value="UniProtKB-KW"/>
</dbReference>
<evidence type="ECO:0000256" key="1">
    <source>
        <dbReference type="ARBA" id="ARBA00022468"/>
    </source>
</evidence>
<feature type="region of interest" description="Disordered" evidence="2">
    <location>
        <begin position="156"/>
        <end position="184"/>
    </location>
</feature>
<dbReference type="PANTHER" id="PTHR12635">
    <property type="entry name" value="RHO-GTPASE-ACTIVATING PROTEIN 6 FAMILY MEMBER"/>
    <property type="match status" value="1"/>
</dbReference>
<dbReference type="AlphaFoldDB" id="A0A7L3H270"/>
<accession>A0A7L3H270</accession>
<evidence type="ECO:0000313" key="4">
    <source>
        <dbReference type="EMBL" id="NXT98515.1"/>
    </source>
</evidence>
<proteinExistence type="predicted"/>
<dbReference type="InterPro" id="IPR008936">
    <property type="entry name" value="Rho_GTPase_activation_prot"/>
</dbReference>
<dbReference type="GO" id="GO:0007165">
    <property type="term" value="P:signal transduction"/>
    <property type="evidence" value="ECO:0007669"/>
    <property type="project" value="InterPro"/>
</dbReference>
<feature type="domain" description="Rho-GAP" evidence="3">
    <location>
        <begin position="1"/>
        <end position="114"/>
    </location>
</feature>